<feature type="transmembrane region" description="Helical" evidence="9">
    <location>
        <begin position="72"/>
        <end position="93"/>
    </location>
</feature>
<evidence type="ECO:0000256" key="6">
    <source>
        <dbReference type="ARBA" id="ARBA00022840"/>
    </source>
</evidence>
<dbReference type="EMBL" id="JACJFM010000003">
    <property type="protein sequence ID" value="MBB1485766.1"/>
    <property type="molecule type" value="Genomic_DNA"/>
</dbReference>
<dbReference type="CDD" id="cd07346">
    <property type="entry name" value="ABC_6TM_exporters"/>
    <property type="match status" value="1"/>
</dbReference>
<evidence type="ECO:0000256" key="4">
    <source>
        <dbReference type="ARBA" id="ARBA00022692"/>
    </source>
</evidence>
<evidence type="ECO:0000256" key="9">
    <source>
        <dbReference type="SAM" id="Phobius"/>
    </source>
</evidence>
<feature type="domain" description="ABC transporter" evidence="10">
    <location>
        <begin position="354"/>
        <end position="587"/>
    </location>
</feature>
<dbReference type="PROSITE" id="PS50929">
    <property type="entry name" value="ABC_TM1F"/>
    <property type="match status" value="1"/>
</dbReference>
<dbReference type="GO" id="GO:0015421">
    <property type="term" value="F:ABC-type oligopeptide transporter activity"/>
    <property type="evidence" value="ECO:0007669"/>
    <property type="project" value="TreeGrafter"/>
</dbReference>
<comment type="subcellular location">
    <subcellularLocation>
        <location evidence="1">Cell membrane</location>
        <topology evidence="1">Multi-pass membrane protein</topology>
    </subcellularLocation>
</comment>
<dbReference type="Gene3D" id="3.40.50.300">
    <property type="entry name" value="P-loop containing nucleotide triphosphate hydrolases"/>
    <property type="match status" value="1"/>
</dbReference>
<dbReference type="InterPro" id="IPR036640">
    <property type="entry name" value="ABC1_TM_sf"/>
</dbReference>
<evidence type="ECO:0000313" key="12">
    <source>
        <dbReference type="EMBL" id="MBB1485766.1"/>
    </source>
</evidence>
<keyword evidence="5" id="KW-0547">Nucleotide-binding</keyword>
<dbReference type="SUPFAM" id="SSF52540">
    <property type="entry name" value="P-loop containing nucleoside triphosphate hydrolases"/>
    <property type="match status" value="1"/>
</dbReference>
<dbReference type="FunFam" id="3.40.50.300:FF:000221">
    <property type="entry name" value="Multidrug ABC transporter ATP-binding protein"/>
    <property type="match status" value="1"/>
</dbReference>
<feature type="domain" description="ABC transmembrane type-1" evidence="11">
    <location>
        <begin position="25"/>
        <end position="315"/>
    </location>
</feature>
<dbReference type="InterPro" id="IPR039421">
    <property type="entry name" value="Type_1_exporter"/>
</dbReference>
<dbReference type="GO" id="GO:0005524">
    <property type="term" value="F:ATP binding"/>
    <property type="evidence" value="ECO:0007669"/>
    <property type="project" value="UniProtKB-KW"/>
</dbReference>
<dbReference type="GO" id="GO:0005886">
    <property type="term" value="C:plasma membrane"/>
    <property type="evidence" value="ECO:0007669"/>
    <property type="project" value="UniProtKB-SubCell"/>
</dbReference>
<comment type="caution">
    <text evidence="12">The sequence shown here is derived from an EMBL/GenBank/DDBJ whole genome shotgun (WGS) entry which is preliminary data.</text>
</comment>
<accession>A0A839INA1</accession>
<feature type="transmembrane region" description="Helical" evidence="9">
    <location>
        <begin position="24"/>
        <end position="45"/>
    </location>
</feature>
<dbReference type="InterPro" id="IPR003593">
    <property type="entry name" value="AAA+_ATPase"/>
</dbReference>
<dbReference type="Pfam" id="PF00664">
    <property type="entry name" value="ABC_membrane"/>
    <property type="match status" value="1"/>
</dbReference>
<organism evidence="12 13">
    <name type="scientific">Oceanospirillum sediminis</name>
    <dbReference type="NCBI Taxonomy" id="2760088"/>
    <lineage>
        <taxon>Bacteria</taxon>
        <taxon>Pseudomonadati</taxon>
        <taxon>Pseudomonadota</taxon>
        <taxon>Gammaproteobacteria</taxon>
        <taxon>Oceanospirillales</taxon>
        <taxon>Oceanospirillaceae</taxon>
        <taxon>Oceanospirillum</taxon>
    </lineage>
</organism>
<dbReference type="Proteomes" id="UP000565262">
    <property type="component" value="Unassembled WGS sequence"/>
</dbReference>
<keyword evidence="4 9" id="KW-0812">Transmembrane</keyword>
<dbReference type="InterPro" id="IPR017871">
    <property type="entry name" value="ABC_transporter-like_CS"/>
</dbReference>
<sequence length="620" mass="69765">MAEFEDKAGWRTLWFLIDRQRTRLALAFAFTLVAATMELVPFWLLAQGAQAVLGFIDQQSTTTEMAETFYQLALWMAAALVLKTLIYGIAYFLSHQAAFFTLAHTRRILVTRLAWAPLHWIQSYHSGQLKQMVLQDVDKIENLIAHHTVEVSVSLLTPLLITFYLFWIDWRLAVAALLVAPLAIICSMLFMRDMDSMQDQYHQVAVSLNKTTVEYLRNIPVMKLFRQDARRFSAMVQHSQHYYSLVEALTRLTVPRWALFTSLLGANMLLVLPAGGFLLLHNEIALTDLILAILLCGGMLRPLLKISHFFTDSREVLASVRRLNPVLNADNSAEHAQQAEGADPVSSREEGIDVELSRVRFSYDKTLIIPEMDLTLPAGSTTVMTGASGSGKSTLAQLIAGLLMPEQGQVTINGRAVTDLSNEQRASLVAVATQDAFLFKGTIRDNLMLARDTVQEHDMELAIKVAQAEHLIQQLPDGYDTRVNEQGTRLSGGERQRLALARALLADTPVLVLDEATAFADNLTQQAFYRDLQEHYPDKTVLIIAHRLAGMEFADQIIVLHKGHIQDAGSHTELIQRNAYYQKIWQLQRDSHHWTLQDDQACESRKRSDVTEGETTCLQI</sequence>
<dbReference type="PROSITE" id="PS50893">
    <property type="entry name" value="ABC_TRANSPORTER_2"/>
    <property type="match status" value="1"/>
</dbReference>
<evidence type="ECO:0000256" key="3">
    <source>
        <dbReference type="ARBA" id="ARBA00022475"/>
    </source>
</evidence>
<keyword evidence="7 9" id="KW-1133">Transmembrane helix</keyword>
<reference evidence="12 13" key="1">
    <citation type="submission" date="2020-08" db="EMBL/GenBank/DDBJ databases">
        <title>Oceanospirillum sp. nov. isolated from marine sediment.</title>
        <authorList>
            <person name="Ji X."/>
        </authorList>
    </citation>
    <scope>NUCLEOTIDE SEQUENCE [LARGE SCALE GENOMIC DNA]</scope>
    <source>
        <strain evidence="12 13">D5</strain>
    </source>
</reference>
<keyword evidence="3" id="KW-1003">Cell membrane</keyword>
<dbReference type="RefSeq" id="WP_182807545.1">
    <property type="nucleotide sequence ID" value="NZ_JACJFM010000003.1"/>
</dbReference>
<evidence type="ECO:0000259" key="10">
    <source>
        <dbReference type="PROSITE" id="PS50893"/>
    </source>
</evidence>
<dbReference type="PANTHER" id="PTHR43394:SF1">
    <property type="entry name" value="ATP-BINDING CASSETTE SUB-FAMILY B MEMBER 10, MITOCHONDRIAL"/>
    <property type="match status" value="1"/>
</dbReference>
<dbReference type="SMART" id="SM00382">
    <property type="entry name" value="AAA"/>
    <property type="match status" value="1"/>
</dbReference>
<proteinExistence type="predicted"/>
<evidence type="ECO:0000256" key="7">
    <source>
        <dbReference type="ARBA" id="ARBA00022989"/>
    </source>
</evidence>
<dbReference type="PROSITE" id="PS00211">
    <property type="entry name" value="ABC_TRANSPORTER_1"/>
    <property type="match status" value="1"/>
</dbReference>
<evidence type="ECO:0000256" key="2">
    <source>
        <dbReference type="ARBA" id="ARBA00022448"/>
    </source>
</evidence>
<name>A0A839INA1_9GAMM</name>
<evidence type="ECO:0000313" key="13">
    <source>
        <dbReference type="Proteomes" id="UP000565262"/>
    </source>
</evidence>
<dbReference type="InterPro" id="IPR003439">
    <property type="entry name" value="ABC_transporter-like_ATP-bd"/>
</dbReference>
<dbReference type="Pfam" id="PF00005">
    <property type="entry name" value="ABC_tran"/>
    <property type="match status" value="1"/>
</dbReference>
<dbReference type="GO" id="GO:0016887">
    <property type="term" value="F:ATP hydrolysis activity"/>
    <property type="evidence" value="ECO:0007669"/>
    <property type="project" value="InterPro"/>
</dbReference>
<keyword evidence="2" id="KW-0813">Transport</keyword>
<protein>
    <submittedName>
        <fullName evidence="12">ABC transporter ATP-binding protein</fullName>
    </submittedName>
</protein>
<evidence type="ECO:0000256" key="5">
    <source>
        <dbReference type="ARBA" id="ARBA00022741"/>
    </source>
</evidence>
<dbReference type="SUPFAM" id="SSF90123">
    <property type="entry name" value="ABC transporter transmembrane region"/>
    <property type="match status" value="1"/>
</dbReference>
<dbReference type="InterPro" id="IPR011527">
    <property type="entry name" value="ABC1_TM_dom"/>
</dbReference>
<feature type="transmembrane region" description="Helical" evidence="9">
    <location>
        <begin position="149"/>
        <end position="167"/>
    </location>
</feature>
<dbReference type="InterPro" id="IPR027417">
    <property type="entry name" value="P-loop_NTPase"/>
</dbReference>
<evidence type="ECO:0000256" key="1">
    <source>
        <dbReference type="ARBA" id="ARBA00004651"/>
    </source>
</evidence>
<dbReference type="Gene3D" id="1.20.1560.10">
    <property type="entry name" value="ABC transporter type 1, transmembrane domain"/>
    <property type="match status" value="1"/>
</dbReference>
<evidence type="ECO:0000259" key="11">
    <source>
        <dbReference type="PROSITE" id="PS50929"/>
    </source>
</evidence>
<keyword evidence="13" id="KW-1185">Reference proteome</keyword>
<dbReference type="PANTHER" id="PTHR43394">
    <property type="entry name" value="ATP-DEPENDENT PERMEASE MDL1, MITOCHONDRIAL"/>
    <property type="match status" value="1"/>
</dbReference>
<feature type="transmembrane region" description="Helical" evidence="9">
    <location>
        <begin position="257"/>
        <end position="278"/>
    </location>
</feature>
<keyword evidence="6 12" id="KW-0067">ATP-binding</keyword>
<gene>
    <name evidence="12" type="ORF">H4O21_03965</name>
</gene>
<evidence type="ECO:0000256" key="8">
    <source>
        <dbReference type="ARBA" id="ARBA00023136"/>
    </source>
</evidence>
<keyword evidence="8 9" id="KW-0472">Membrane</keyword>
<dbReference type="AlphaFoldDB" id="A0A839INA1"/>
<feature type="transmembrane region" description="Helical" evidence="9">
    <location>
        <begin position="173"/>
        <end position="191"/>
    </location>
</feature>